<dbReference type="Proteomes" id="UP000636709">
    <property type="component" value="Unassembled WGS sequence"/>
</dbReference>
<dbReference type="Pfam" id="PF07714">
    <property type="entry name" value="PK_Tyr_Ser-Thr"/>
    <property type="match status" value="1"/>
</dbReference>
<dbReference type="PANTHER" id="PTHR45707">
    <property type="entry name" value="C2 CALCIUM/LIPID-BINDING PLANT PHOSPHORIBOSYLTRANSFERASE FAMILY PROTEIN"/>
    <property type="match status" value="1"/>
</dbReference>
<comment type="caution">
    <text evidence="2">The sequence shown here is derived from an EMBL/GenBank/DDBJ whole genome shotgun (WGS) entry which is preliminary data.</text>
</comment>
<accession>A0A835EKH2</accession>
<dbReference type="EMBL" id="JACEFO010001953">
    <property type="protein sequence ID" value="KAF8691989.1"/>
    <property type="molecule type" value="Genomic_DNA"/>
</dbReference>
<evidence type="ECO:0000313" key="3">
    <source>
        <dbReference type="Proteomes" id="UP000636709"/>
    </source>
</evidence>
<evidence type="ECO:0000313" key="2">
    <source>
        <dbReference type="EMBL" id="KAF8691989.1"/>
    </source>
</evidence>
<name>A0A835EKH2_9POAL</name>
<dbReference type="GO" id="GO:0004672">
    <property type="term" value="F:protein kinase activity"/>
    <property type="evidence" value="ECO:0007669"/>
    <property type="project" value="InterPro"/>
</dbReference>
<dbReference type="PIRSF" id="PIRSF000654">
    <property type="entry name" value="Integrin-linked_kinase"/>
    <property type="match status" value="1"/>
</dbReference>
<protein>
    <recommendedName>
        <fullName evidence="1">Protein kinase domain-containing protein</fullName>
    </recommendedName>
</protein>
<dbReference type="InterPro" id="IPR011009">
    <property type="entry name" value="Kinase-like_dom_sf"/>
</dbReference>
<keyword evidence="3" id="KW-1185">Reference proteome</keyword>
<dbReference type="OrthoDB" id="4062651at2759"/>
<dbReference type="InterPro" id="IPR001245">
    <property type="entry name" value="Ser-Thr/Tyr_kinase_cat_dom"/>
</dbReference>
<sequence length="243" mass="27970">MMTLEFNEQKFKNTIKNMRLCQHENIVQFLGYCYYSEVEALEYRKKLVMAEKQERLLCFQYLSNGSLDLYVSGASSGLEWRERYQIIMGLCKGLHYIHGNNIIHMDLKPRHILLDDNMVPKISGFHLSKGFAEDQSQTLRQSSVMGTVGYIAPELKDRTAVSFKSDIYSLGVTITEILTGEKETCDTEKVVESWRTRLGTSCTDELLEQVRVCAEISIVCRDPNPEKRPDMKRVIEMLGETDC</sequence>
<gene>
    <name evidence="2" type="ORF">HU200_039934</name>
</gene>
<dbReference type="InterPro" id="IPR000719">
    <property type="entry name" value="Prot_kinase_dom"/>
</dbReference>
<organism evidence="2 3">
    <name type="scientific">Digitaria exilis</name>
    <dbReference type="NCBI Taxonomy" id="1010633"/>
    <lineage>
        <taxon>Eukaryota</taxon>
        <taxon>Viridiplantae</taxon>
        <taxon>Streptophyta</taxon>
        <taxon>Embryophyta</taxon>
        <taxon>Tracheophyta</taxon>
        <taxon>Spermatophyta</taxon>
        <taxon>Magnoliopsida</taxon>
        <taxon>Liliopsida</taxon>
        <taxon>Poales</taxon>
        <taxon>Poaceae</taxon>
        <taxon>PACMAD clade</taxon>
        <taxon>Panicoideae</taxon>
        <taxon>Panicodae</taxon>
        <taxon>Paniceae</taxon>
        <taxon>Anthephorinae</taxon>
        <taxon>Digitaria</taxon>
    </lineage>
</organism>
<dbReference type="PROSITE" id="PS50011">
    <property type="entry name" value="PROTEIN_KINASE_DOM"/>
    <property type="match status" value="1"/>
</dbReference>
<dbReference type="SUPFAM" id="SSF56112">
    <property type="entry name" value="Protein kinase-like (PK-like)"/>
    <property type="match status" value="1"/>
</dbReference>
<dbReference type="AlphaFoldDB" id="A0A835EKH2"/>
<evidence type="ECO:0000259" key="1">
    <source>
        <dbReference type="PROSITE" id="PS50011"/>
    </source>
</evidence>
<feature type="domain" description="Protein kinase" evidence="1">
    <location>
        <begin position="1"/>
        <end position="243"/>
    </location>
</feature>
<dbReference type="Gene3D" id="1.10.510.10">
    <property type="entry name" value="Transferase(Phosphotransferase) domain 1"/>
    <property type="match status" value="1"/>
</dbReference>
<proteinExistence type="predicted"/>
<dbReference type="PANTHER" id="PTHR45707:SF80">
    <property type="entry name" value="PROTEIN KINASE DOMAIN-CONTAINING PROTEIN"/>
    <property type="match status" value="1"/>
</dbReference>
<dbReference type="GO" id="GO:0005524">
    <property type="term" value="F:ATP binding"/>
    <property type="evidence" value="ECO:0007669"/>
    <property type="project" value="InterPro"/>
</dbReference>
<reference evidence="2" key="1">
    <citation type="submission" date="2020-07" db="EMBL/GenBank/DDBJ databases">
        <title>Genome sequence and genetic diversity analysis of an under-domesticated orphan crop, white fonio (Digitaria exilis).</title>
        <authorList>
            <person name="Bennetzen J.L."/>
            <person name="Chen S."/>
            <person name="Ma X."/>
            <person name="Wang X."/>
            <person name="Yssel A.E.J."/>
            <person name="Chaluvadi S.R."/>
            <person name="Johnson M."/>
            <person name="Gangashetty P."/>
            <person name="Hamidou F."/>
            <person name="Sanogo M.D."/>
            <person name="Zwaenepoel A."/>
            <person name="Wallace J."/>
            <person name="Van De Peer Y."/>
            <person name="Van Deynze A."/>
        </authorList>
    </citation>
    <scope>NUCLEOTIDE SEQUENCE</scope>
    <source>
        <tissue evidence="2">Leaves</tissue>
    </source>
</reference>